<sequence length="202" mass="21749">MLAQKLQGPRESRATHSAMPGFTIVELLVVIVVIAILAAITVASFNGIISRARNTARLVDLKSYVDAFHLYEAQNAKLPGADSTEVSHYCLGSSFPTGQDGERRCRELGTADPNRSYREADSTAFMADLESGAGSARSGGKWAVEGWLVGPWIEIYPEWNQIRLSTAVESEDPATCTDAGFASTWNDPGGAAMICTMTMDIN</sequence>
<dbReference type="EMBL" id="RQVS01000021">
    <property type="protein sequence ID" value="RRJ85687.1"/>
    <property type="molecule type" value="Genomic_DNA"/>
</dbReference>
<feature type="transmembrane region" description="Helical" evidence="2">
    <location>
        <begin position="21"/>
        <end position="45"/>
    </location>
</feature>
<dbReference type="AlphaFoldDB" id="A0A3P3VTP7"/>
<dbReference type="InterPro" id="IPR045584">
    <property type="entry name" value="Pilin-like"/>
</dbReference>
<keyword evidence="1" id="KW-0488">Methylation</keyword>
<protein>
    <submittedName>
        <fullName evidence="3">Prepilin-type N-terminal cleavage/methylation domain-containing protein</fullName>
    </submittedName>
</protein>
<dbReference type="Pfam" id="PF07963">
    <property type="entry name" value="N_methyl"/>
    <property type="match status" value="1"/>
</dbReference>
<evidence type="ECO:0000313" key="3">
    <source>
        <dbReference type="EMBL" id="RRJ85687.1"/>
    </source>
</evidence>
<proteinExistence type="predicted"/>
<dbReference type="InterPro" id="IPR000983">
    <property type="entry name" value="Bac_GSPG_pilin"/>
</dbReference>
<dbReference type="InterPro" id="IPR012902">
    <property type="entry name" value="N_methyl_site"/>
</dbReference>
<evidence type="ECO:0000313" key="4">
    <source>
        <dbReference type="Proteomes" id="UP000274391"/>
    </source>
</evidence>
<keyword evidence="4" id="KW-1185">Reference proteome</keyword>
<name>A0A3P3VTP7_9MICO</name>
<keyword evidence="2" id="KW-0472">Membrane</keyword>
<keyword evidence="2" id="KW-1133">Transmembrane helix</keyword>
<dbReference type="RefSeq" id="WP_124973893.1">
    <property type="nucleotide sequence ID" value="NZ_RQVS01000021.1"/>
</dbReference>
<organism evidence="3 4">
    <name type="scientific">Gulosibacter macacae</name>
    <dbReference type="NCBI Taxonomy" id="2488791"/>
    <lineage>
        <taxon>Bacteria</taxon>
        <taxon>Bacillati</taxon>
        <taxon>Actinomycetota</taxon>
        <taxon>Actinomycetes</taxon>
        <taxon>Micrococcales</taxon>
        <taxon>Microbacteriaceae</taxon>
        <taxon>Gulosibacter</taxon>
    </lineage>
</organism>
<dbReference type="GO" id="GO:0015628">
    <property type="term" value="P:protein secretion by the type II secretion system"/>
    <property type="evidence" value="ECO:0007669"/>
    <property type="project" value="InterPro"/>
</dbReference>
<comment type="caution">
    <text evidence="3">The sequence shown here is derived from an EMBL/GenBank/DDBJ whole genome shotgun (WGS) entry which is preliminary data.</text>
</comment>
<reference evidence="3 4" key="1">
    <citation type="submission" date="2018-11" db="EMBL/GenBank/DDBJ databases">
        <title>YIM 102482-1 draft genome.</title>
        <authorList>
            <person name="Li G."/>
            <person name="Jiang Y."/>
        </authorList>
    </citation>
    <scope>NUCLEOTIDE SEQUENCE [LARGE SCALE GENOMIC DNA]</scope>
    <source>
        <strain evidence="3 4">YIM 102482-1</strain>
    </source>
</reference>
<keyword evidence="2" id="KW-0812">Transmembrane</keyword>
<dbReference type="GO" id="GO:0015627">
    <property type="term" value="C:type II protein secretion system complex"/>
    <property type="evidence" value="ECO:0007669"/>
    <property type="project" value="InterPro"/>
</dbReference>
<dbReference type="PRINTS" id="PR00813">
    <property type="entry name" value="BCTERIALGSPG"/>
</dbReference>
<dbReference type="SUPFAM" id="SSF54523">
    <property type="entry name" value="Pili subunits"/>
    <property type="match status" value="1"/>
</dbReference>
<dbReference type="PANTHER" id="PTHR30093">
    <property type="entry name" value="GENERAL SECRETION PATHWAY PROTEIN G"/>
    <property type="match status" value="1"/>
</dbReference>
<dbReference type="NCBIfam" id="TIGR02532">
    <property type="entry name" value="IV_pilin_GFxxxE"/>
    <property type="match status" value="1"/>
</dbReference>
<accession>A0A3P3VTP7</accession>
<dbReference type="Proteomes" id="UP000274391">
    <property type="component" value="Unassembled WGS sequence"/>
</dbReference>
<gene>
    <name evidence="3" type="ORF">EG850_12250</name>
</gene>
<evidence type="ECO:0000256" key="2">
    <source>
        <dbReference type="SAM" id="Phobius"/>
    </source>
</evidence>
<dbReference type="Gene3D" id="3.30.700.10">
    <property type="entry name" value="Glycoprotein, Type 4 Pilin"/>
    <property type="match status" value="1"/>
</dbReference>
<evidence type="ECO:0000256" key="1">
    <source>
        <dbReference type="ARBA" id="ARBA00022481"/>
    </source>
</evidence>